<comment type="caution">
    <text evidence="1">The sequence shown here is derived from an EMBL/GenBank/DDBJ whole genome shotgun (WGS) entry which is preliminary data.</text>
</comment>
<dbReference type="Proteomes" id="UP000219559">
    <property type="component" value="Unassembled WGS sequence"/>
</dbReference>
<dbReference type="AlphaFoldDB" id="A0A2A4GAF5"/>
<gene>
    <name evidence="1" type="ORF">B7P33_07350</name>
</gene>
<protein>
    <submittedName>
        <fullName evidence="1">Uncharacterized protein</fullName>
    </submittedName>
</protein>
<dbReference type="GO" id="GO:0003677">
    <property type="term" value="F:DNA binding"/>
    <property type="evidence" value="ECO:0007669"/>
    <property type="project" value="InterPro"/>
</dbReference>
<dbReference type="RefSeq" id="WP_097440245.1">
    <property type="nucleotide sequence ID" value="NZ_KZ300476.1"/>
</dbReference>
<dbReference type="SUPFAM" id="SSF47413">
    <property type="entry name" value="lambda repressor-like DNA-binding domains"/>
    <property type="match status" value="1"/>
</dbReference>
<evidence type="ECO:0000313" key="1">
    <source>
        <dbReference type="EMBL" id="PCE64966.1"/>
    </source>
</evidence>
<dbReference type="OrthoDB" id="1440474at2"/>
<keyword evidence="2" id="KW-1185">Reference proteome</keyword>
<evidence type="ECO:0000313" key="2">
    <source>
        <dbReference type="Proteomes" id="UP000219559"/>
    </source>
</evidence>
<dbReference type="Gene3D" id="1.10.260.40">
    <property type="entry name" value="lambda repressor-like DNA-binding domains"/>
    <property type="match status" value="1"/>
</dbReference>
<sequence>MMDIEGIIKLDSKDFGYIGERLKEIRLELIEIDDISDKRFSEFSLTKLSDKLQIDRNTLVNVERGMSTVNSIKIILYYYTLGYNPIWILLPDNEFVPKRSLIENMAYKDDLQKKFLEMESQMIEAMNEFKSSL</sequence>
<accession>A0A2A4GAF5</accession>
<dbReference type="InterPro" id="IPR010982">
    <property type="entry name" value="Lambda_DNA-bd_dom_sf"/>
</dbReference>
<name>A0A2A4GAF5_9FLAO</name>
<dbReference type="EMBL" id="NBWU01000002">
    <property type="protein sequence ID" value="PCE64966.1"/>
    <property type="molecule type" value="Genomic_DNA"/>
</dbReference>
<proteinExistence type="predicted"/>
<organism evidence="1 2">
    <name type="scientific">Sediminicola luteus</name>
    <dbReference type="NCBI Taxonomy" id="319238"/>
    <lineage>
        <taxon>Bacteria</taxon>
        <taxon>Pseudomonadati</taxon>
        <taxon>Bacteroidota</taxon>
        <taxon>Flavobacteriia</taxon>
        <taxon>Flavobacteriales</taxon>
        <taxon>Flavobacteriaceae</taxon>
        <taxon>Sediminicola</taxon>
    </lineage>
</organism>
<reference evidence="1 2" key="1">
    <citation type="submission" date="2017-04" db="EMBL/GenBank/DDBJ databases">
        <title>A new member of the family Flavobacteriaceae isolated from ascidians.</title>
        <authorList>
            <person name="Chen L."/>
        </authorList>
    </citation>
    <scope>NUCLEOTIDE SEQUENCE [LARGE SCALE GENOMIC DNA]</scope>
    <source>
        <strain evidence="1 2">HQA918</strain>
    </source>
</reference>